<dbReference type="InterPro" id="IPR050087">
    <property type="entry name" value="AON_synthase_class-II"/>
</dbReference>
<dbReference type="SUPFAM" id="SSF53383">
    <property type="entry name" value="PLP-dependent transferases"/>
    <property type="match status" value="1"/>
</dbReference>
<evidence type="ECO:0000259" key="5">
    <source>
        <dbReference type="Pfam" id="PF00155"/>
    </source>
</evidence>
<evidence type="ECO:0000256" key="3">
    <source>
        <dbReference type="ARBA" id="ARBA00022898"/>
    </source>
</evidence>
<dbReference type="AlphaFoldDB" id="A0A7C3YZT1"/>
<dbReference type="InterPro" id="IPR001917">
    <property type="entry name" value="Aminotrans_II_pyridoxalP_BS"/>
</dbReference>
<dbReference type="PANTHER" id="PTHR13693">
    <property type="entry name" value="CLASS II AMINOTRANSFERASE/8-AMINO-7-OXONONANOATE SYNTHASE"/>
    <property type="match status" value="1"/>
</dbReference>
<gene>
    <name evidence="6" type="ORF">ENW96_02110</name>
</gene>
<reference evidence="6" key="1">
    <citation type="journal article" date="2020" name="mSystems">
        <title>Genome- and Community-Level Interaction Insights into Carbon Utilization and Element Cycling Functions of Hydrothermarchaeota in Hydrothermal Sediment.</title>
        <authorList>
            <person name="Zhou Z."/>
            <person name="Liu Y."/>
            <person name="Xu W."/>
            <person name="Pan J."/>
            <person name="Luo Z.H."/>
            <person name="Li M."/>
        </authorList>
    </citation>
    <scope>NUCLEOTIDE SEQUENCE [LARGE SCALE GENOMIC DNA]</scope>
    <source>
        <strain evidence="6">SpSt-897</strain>
    </source>
</reference>
<feature type="domain" description="Aminotransferase class I/classII large" evidence="5">
    <location>
        <begin position="44"/>
        <end position="387"/>
    </location>
</feature>
<evidence type="ECO:0000256" key="4">
    <source>
        <dbReference type="RuleBase" id="RU003693"/>
    </source>
</evidence>
<comment type="cofactor">
    <cofactor evidence="1 4">
        <name>pyridoxal 5'-phosphate</name>
        <dbReference type="ChEBI" id="CHEBI:597326"/>
    </cofactor>
</comment>
<dbReference type="PANTHER" id="PTHR13693:SF3">
    <property type="entry name" value="LD36009P"/>
    <property type="match status" value="1"/>
</dbReference>
<sequence>MMLKKRCLTFHRFVTGAKAQGVYPYFRPISRSWGPEVEVHGRRMVMIGSNDYLGLSHEPRVKEAAIQALHRWGTGPGGSRFLSGNMTVHEALEERLAAFVGKKKAVLHVTGFSTNLGAIACLLSPQDIILVDRENHASIFEGCQASKAKLVPFAHNDPQAAAEKIAAYRQKNSDGIMILITEGVFSMSGDVCPLPDLVALKEAFPDLLIYLDDAHGLGVLGPNGRGGAAHFGQTQQVDFIMGTFSKALASIGGFIASDEEEVLEYVRHHSRTLIFSAGLPASCAATVLACLDIIEAEPERIENLWRIIRKAHAGYQEIGLVIGPPVSPVMPIHIGSDLKAAMLAADLFAEGVFALPAISPAVPRGKALIRTAYMSTHQDSHLDFVLEVLDRLAKKHRVRAVDLAEQGQTLDPVGIANRTSIDTVMGVAGK</sequence>
<dbReference type="InterPro" id="IPR015422">
    <property type="entry name" value="PyrdxlP-dep_Trfase_small"/>
</dbReference>
<dbReference type="PROSITE" id="PS00599">
    <property type="entry name" value="AA_TRANSFER_CLASS_2"/>
    <property type="match status" value="1"/>
</dbReference>
<keyword evidence="3 4" id="KW-0663">Pyridoxal phosphate</keyword>
<dbReference type="InterPro" id="IPR004839">
    <property type="entry name" value="Aminotransferase_I/II_large"/>
</dbReference>
<evidence type="ECO:0000256" key="2">
    <source>
        <dbReference type="ARBA" id="ARBA00022679"/>
    </source>
</evidence>
<proteinExistence type="inferred from homology"/>
<dbReference type="GO" id="GO:0030170">
    <property type="term" value="F:pyridoxal phosphate binding"/>
    <property type="evidence" value="ECO:0007669"/>
    <property type="project" value="InterPro"/>
</dbReference>
<dbReference type="Gene3D" id="3.90.1150.10">
    <property type="entry name" value="Aspartate Aminotransferase, domain 1"/>
    <property type="match status" value="1"/>
</dbReference>
<comment type="caution">
    <text evidence="6">The sequence shown here is derived from an EMBL/GenBank/DDBJ whole genome shotgun (WGS) entry which is preliminary data.</text>
</comment>
<keyword evidence="2 6" id="KW-0808">Transferase</keyword>
<dbReference type="Pfam" id="PF00155">
    <property type="entry name" value="Aminotran_1_2"/>
    <property type="match status" value="1"/>
</dbReference>
<dbReference type="InterPro" id="IPR015424">
    <property type="entry name" value="PyrdxlP-dep_Trfase"/>
</dbReference>
<evidence type="ECO:0000256" key="1">
    <source>
        <dbReference type="ARBA" id="ARBA00001933"/>
    </source>
</evidence>
<comment type="similarity">
    <text evidence="4">Belongs to the class-II pyridoxal-phosphate-dependent aminotransferase family.</text>
</comment>
<organism evidence="6">
    <name type="scientific">Desulfobacca acetoxidans</name>
    <dbReference type="NCBI Taxonomy" id="60893"/>
    <lineage>
        <taxon>Bacteria</taxon>
        <taxon>Pseudomonadati</taxon>
        <taxon>Thermodesulfobacteriota</taxon>
        <taxon>Desulfobaccia</taxon>
        <taxon>Desulfobaccales</taxon>
        <taxon>Desulfobaccaceae</taxon>
        <taxon>Desulfobacca</taxon>
    </lineage>
</organism>
<evidence type="ECO:0000313" key="6">
    <source>
        <dbReference type="EMBL" id="HGF33166.1"/>
    </source>
</evidence>
<protein>
    <submittedName>
        <fullName evidence="6">Pyridoxal phosphate-dependent aminotransferase family protein</fullName>
    </submittedName>
</protein>
<dbReference type="InterPro" id="IPR015421">
    <property type="entry name" value="PyrdxlP-dep_Trfase_major"/>
</dbReference>
<keyword evidence="6" id="KW-0032">Aminotransferase</keyword>
<name>A0A7C3YZT1_9BACT</name>
<accession>A0A7C3YZT1</accession>
<dbReference type="Gene3D" id="3.40.640.10">
    <property type="entry name" value="Type I PLP-dependent aspartate aminotransferase-like (Major domain)"/>
    <property type="match status" value="1"/>
</dbReference>
<dbReference type="GO" id="GO:0008483">
    <property type="term" value="F:transaminase activity"/>
    <property type="evidence" value="ECO:0007669"/>
    <property type="project" value="UniProtKB-KW"/>
</dbReference>
<dbReference type="EMBL" id="DTMF01000055">
    <property type="protein sequence ID" value="HGF33166.1"/>
    <property type="molecule type" value="Genomic_DNA"/>
</dbReference>